<dbReference type="InterPro" id="IPR050109">
    <property type="entry name" value="HTH-type_TetR-like_transc_reg"/>
</dbReference>
<evidence type="ECO:0000256" key="3">
    <source>
        <dbReference type="ARBA" id="ARBA00023163"/>
    </source>
</evidence>
<dbReference type="SUPFAM" id="SSF46689">
    <property type="entry name" value="Homeodomain-like"/>
    <property type="match status" value="1"/>
</dbReference>
<keyword evidence="3" id="KW-0804">Transcription</keyword>
<dbReference type="GO" id="GO:0000976">
    <property type="term" value="F:transcription cis-regulatory region binding"/>
    <property type="evidence" value="ECO:0007669"/>
    <property type="project" value="TreeGrafter"/>
</dbReference>
<accession>A0A3N1D344</accession>
<dbReference type="PANTHER" id="PTHR30055">
    <property type="entry name" value="HTH-TYPE TRANSCRIPTIONAL REGULATOR RUTR"/>
    <property type="match status" value="1"/>
</dbReference>
<dbReference type="AlphaFoldDB" id="A0A3N1D344"/>
<dbReference type="PANTHER" id="PTHR30055:SF234">
    <property type="entry name" value="HTH-TYPE TRANSCRIPTIONAL REGULATOR BETI"/>
    <property type="match status" value="1"/>
</dbReference>
<evidence type="ECO:0000256" key="2">
    <source>
        <dbReference type="ARBA" id="ARBA00023125"/>
    </source>
</evidence>
<evidence type="ECO:0000256" key="1">
    <source>
        <dbReference type="ARBA" id="ARBA00023015"/>
    </source>
</evidence>
<dbReference type="EMBL" id="RJKE01000001">
    <property type="protein sequence ID" value="ROO87906.1"/>
    <property type="molecule type" value="Genomic_DNA"/>
</dbReference>
<dbReference type="Proteomes" id="UP000272400">
    <property type="component" value="Unassembled WGS sequence"/>
</dbReference>
<evidence type="ECO:0000259" key="4">
    <source>
        <dbReference type="Pfam" id="PF00440"/>
    </source>
</evidence>
<sequence>MTTPRRRHVTGESTRALLMETAERLFAAKGVEAVTIKEIQQEAGQSNASVTVYHFGSKTGLVRALIQWRSGRLDKRRDTLLEQTRAEGHVDPRAVVWLLVRPLVESIRDGEMFVPFLARLSEDPRANTEYWPTDVADWTQEEMQDLVGGALGDMPERLRRGRTVQLYNSVLNLLGEQARSGHRISELQLHNYVDAWVGMITAPVSAETQALLEPREPAPDDGTATA</sequence>
<gene>
    <name evidence="5" type="ORF">EDD29_5554</name>
</gene>
<comment type="caution">
    <text evidence="5">The sequence shown here is derived from an EMBL/GenBank/DDBJ whole genome shotgun (WGS) entry which is preliminary data.</text>
</comment>
<dbReference type="InterPro" id="IPR009057">
    <property type="entry name" value="Homeodomain-like_sf"/>
</dbReference>
<proteinExistence type="predicted"/>
<evidence type="ECO:0000313" key="5">
    <source>
        <dbReference type="EMBL" id="ROO87906.1"/>
    </source>
</evidence>
<name>A0A3N1D344_9ACTN</name>
<keyword evidence="6" id="KW-1185">Reference proteome</keyword>
<dbReference type="GO" id="GO:0003700">
    <property type="term" value="F:DNA-binding transcription factor activity"/>
    <property type="evidence" value="ECO:0007669"/>
    <property type="project" value="TreeGrafter"/>
</dbReference>
<reference evidence="5 6" key="1">
    <citation type="submission" date="2018-11" db="EMBL/GenBank/DDBJ databases">
        <title>Sequencing the genomes of 1000 actinobacteria strains.</title>
        <authorList>
            <person name="Klenk H.-P."/>
        </authorList>
    </citation>
    <scope>NUCLEOTIDE SEQUENCE [LARGE SCALE GENOMIC DNA]</scope>
    <source>
        <strain evidence="5 6">DSM 44254</strain>
    </source>
</reference>
<evidence type="ECO:0000313" key="6">
    <source>
        <dbReference type="Proteomes" id="UP000272400"/>
    </source>
</evidence>
<dbReference type="RefSeq" id="WP_123667136.1">
    <property type="nucleotide sequence ID" value="NZ_RJKE01000001.1"/>
</dbReference>
<keyword evidence="2" id="KW-0238">DNA-binding</keyword>
<dbReference type="InterPro" id="IPR001647">
    <property type="entry name" value="HTH_TetR"/>
</dbReference>
<keyword evidence="1" id="KW-0805">Transcription regulation</keyword>
<protein>
    <submittedName>
        <fullName evidence="5">TetR family transcriptional regulator</fullName>
    </submittedName>
</protein>
<organism evidence="5 6">
    <name type="scientific">Actinocorallia herbida</name>
    <dbReference type="NCBI Taxonomy" id="58109"/>
    <lineage>
        <taxon>Bacteria</taxon>
        <taxon>Bacillati</taxon>
        <taxon>Actinomycetota</taxon>
        <taxon>Actinomycetes</taxon>
        <taxon>Streptosporangiales</taxon>
        <taxon>Thermomonosporaceae</taxon>
        <taxon>Actinocorallia</taxon>
    </lineage>
</organism>
<dbReference type="Pfam" id="PF00440">
    <property type="entry name" value="TetR_N"/>
    <property type="match status" value="1"/>
</dbReference>
<dbReference type="Gene3D" id="1.10.357.10">
    <property type="entry name" value="Tetracycline Repressor, domain 2"/>
    <property type="match status" value="1"/>
</dbReference>
<dbReference type="OrthoDB" id="2356263at2"/>
<feature type="domain" description="HTH tetR-type" evidence="4">
    <location>
        <begin position="18"/>
        <end position="65"/>
    </location>
</feature>